<dbReference type="GO" id="GO:0003723">
    <property type="term" value="F:RNA binding"/>
    <property type="evidence" value="ECO:0007669"/>
    <property type="project" value="TreeGrafter"/>
</dbReference>
<dbReference type="SMART" id="SM00952">
    <property type="entry name" value="RAP"/>
    <property type="match status" value="1"/>
</dbReference>
<dbReference type="GO" id="GO:0044528">
    <property type="term" value="P:regulation of mitochondrial mRNA stability"/>
    <property type="evidence" value="ECO:0007669"/>
    <property type="project" value="TreeGrafter"/>
</dbReference>
<feature type="region of interest" description="Disordered" evidence="1">
    <location>
        <begin position="268"/>
        <end position="297"/>
    </location>
</feature>
<accession>A0A250XPF4</accession>
<dbReference type="GO" id="GO:0005759">
    <property type="term" value="C:mitochondrial matrix"/>
    <property type="evidence" value="ECO:0007669"/>
    <property type="project" value="TreeGrafter"/>
</dbReference>
<evidence type="ECO:0000313" key="3">
    <source>
        <dbReference type="EMBL" id="GAX84829.1"/>
    </source>
</evidence>
<dbReference type="EMBL" id="BEGY01000137">
    <property type="protein sequence ID" value="GAX84829.1"/>
    <property type="molecule type" value="Genomic_DNA"/>
</dbReference>
<feature type="region of interest" description="Disordered" evidence="1">
    <location>
        <begin position="723"/>
        <end position="744"/>
    </location>
</feature>
<feature type="region of interest" description="Disordered" evidence="1">
    <location>
        <begin position="1697"/>
        <end position="1758"/>
    </location>
</feature>
<dbReference type="STRING" id="1157962.A0A250XPF4"/>
<proteinExistence type="predicted"/>
<dbReference type="PANTHER" id="PTHR21228:SF40">
    <property type="entry name" value="LD45607P"/>
    <property type="match status" value="1"/>
</dbReference>
<sequence length="2165" mass="233357">MKLQSITYHSAPAGTSLCRFSAAHYVRWIALGGLSKKKPSKNETGDEAAYVCKELVCRAHALHASERQANPHDEEDAEQDIWPSSQSQSNVARLVSLIFNPSASVSRLSVHVKSLPTKDLIAALLTAQRQLRSADALTLEPLQRHLKLALSELNKRADLSLHVRTASTMITLLKLAQLISSAPLGEAGEQYTLAQHHILEHTLNIVSVQTMKRDDLSAVLGCVVTNLQVRGSRHQPSLSEVLGVIQAVTRCLKAEVAAKTGDAVAESGSRNVNMMGGPGPVGRGGPNTSAAAAASRQSRGAEISSECAAPVSAYRTDLISLERHRSAWSDILNATFLIIEQYTLPRLLSTDCDNADISSAGEGVLGTSNTAIAQNGDEEDDDGLSFHPSAMVFRMQELVASAVGIAPELGAMAVTALLKSCVILRASIPYNLAQAVLTEAYEDVDPCQWSHPLAILLVHLRGDCYPSSHRPGPSNNKVYGEDDTDNTYGYQDATTAATHSTHYVSSQVASSWIFQLMREKEGALLRTLLKKKKMDTTSSILTIPTDTARHYPSAGSSSVVISGASQQDSFLEHVLQQLEIARLLPADIESFADGNSTRSFDEMESDDTSSLVAASYSSSSTNSTSKRYQEGGSLMPLFCHELLLWNDNQVEKEGGEGLDLEDLAALYRCQVEAALDDEGTLLSEELLLKTPVQHWSPTACGNVAVALYIHKSRNALSVAVSATNSDDSSDTSFTLHDGSDNKTADETQRMLLKQVEGKLVENGASALQQISYRLLANLYLISSAASSHVDGGSVELKGLVQPLCIKALATRACSQALVLHPATDYYSPKTEAVDYSSKTEAADYSSDTEAPDYSSDTEAADYSPKTEVADYSSTTAAGTASRLDTASIDVTTTGQMGQICDDIVTHPFSSCYYSMALNKEILSSLSSGRLLSYSAVAMVENCAGVLLGGPISSDNNGYHRESFHQENDETTEISMWHDYDGSYGILLLLTTTLQFIPYLLSPRDAVQLLSALACNKHQLQQALRSLGSPIGSGGPTESAAESKMHRTSSLTGEANLFVTDVPDLAIKKQVQQLYPRVLSRLSLHITENVKSFKMDQLVSVLENLSVLGWRPGILLSSICQQLIGVVSSVEVVPLQDEENRRRSLVMASMQSALLSLARLRYSKGPAIAIATWCLKHGRQYGVEPEALAGMVWACGRIKFRKDALLKPVLQSLLGTSDKLPVWCLAHVVWSCATLGYSTERLSDWAVQQLGGGLRLRHDTISAQTLSNLVWGLSRLGCQPSPAFLMEVLMRADALKEDFKGPELSALLSALVCWRKPLMQTKLYTAASEQQSPGNTSLMNIATIVLSRLLGYTEDEVLSGEVLCRRLDVEGAVGCVWALISLGRKPSLVTLRHLSGHIASATTLVGSNKSFGASSTSHSGLFFPEADKQLAPTFKWSHGEVNDAAMCNFLMACYRCHYTPRGLLDVYSADLGCRLLPLRQMPFTSSCNGAHDKQDGPHVVDKMGAALPSSSFGRKMGEVKSLAGSREGIPGPDECASACLALGLHRLHDVGLLQALEQAAIMHMRENKVSPQLLARMLHGFALAGYCPKAWFRQGLPRALRISIHSMSLPQLARVTSALGSWKKYMVAVGQERQAWTNLLNRALLPALGSKLQASSPSPTVAMFLLNGLGSLELSKQTEVTKTVVGWLMQPSCTAPFSSAPTSQPASAADAQSLEGPSTDVVKASSETAVTLKSGLPQQNLPQPPSSSALNPSHTLLSSSQSDRSICSFIWSMGKLKYDSLEALTTCTTILTSRHNLEQHASSMGVADVVRCLWGCAKLNRHPGDPLLAILHRQWRLLTSDLDLDSQGGTGALSQSNVGLQEDLLYVNLCTILYCLAVLKEHTNPLFQLASSQLGRLVSMATSLEPLDPTLVRPGSLGGGASSKVPPVLHKQLDQVAVALLMAQADRISSSPLNIALTPLVKAEALTVWRTKVLNKAQKRPNRYQYEVVSACTRLGWQARLGVVSQDGVVCPDVLVILPAIPAVQFAFELLGSHNTACNSMRVLGDAAIKYRLLQARGYTVIPISCNEWDSLNGDARALSLQQKVDLRVQAAQTVLSASGKIPASEVKVTSIDTTSKFRSPLSQDMSARLIQQNERLKSSRPGGGLTSKGIEAISVIKLIDETIDD</sequence>
<evidence type="ECO:0000259" key="2">
    <source>
        <dbReference type="PROSITE" id="PS51286"/>
    </source>
</evidence>
<feature type="compositionally biased region" description="Gly residues" evidence="1">
    <location>
        <begin position="276"/>
        <end position="285"/>
    </location>
</feature>
<feature type="compositionally biased region" description="Low complexity" evidence="1">
    <location>
        <begin position="1697"/>
        <end position="1712"/>
    </location>
</feature>
<dbReference type="OrthoDB" id="552239at2759"/>
<dbReference type="InterPro" id="IPR050870">
    <property type="entry name" value="FAST_kinase"/>
</dbReference>
<comment type="caution">
    <text evidence="3">The sequence shown here is derived from an EMBL/GenBank/DDBJ whole genome shotgun (WGS) entry which is preliminary data.</text>
</comment>
<dbReference type="GO" id="GO:0000963">
    <property type="term" value="P:mitochondrial RNA processing"/>
    <property type="evidence" value="ECO:0007669"/>
    <property type="project" value="TreeGrafter"/>
</dbReference>
<evidence type="ECO:0000313" key="4">
    <source>
        <dbReference type="Proteomes" id="UP000232323"/>
    </source>
</evidence>
<keyword evidence="4" id="KW-1185">Reference proteome</keyword>
<dbReference type="InterPro" id="IPR013584">
    <property type="entry name" value="RAP"/>
</dbReference>
<feature type="compositionally biased region" description="Low complexity" evidence="1">
    <location>
        <begin position="1733"/>
        <end position="1752"/>
    </location>
</feature>
<dbReference type="Proteomes" id="UP000232323">
    <property type="component" value="Unassembled WGS sequence"/>
</dbReference>
<reference evidence="3 4" key="1">
    <citation type="submission" date="2017-08" db="EMBL/GenBank/DDBJ databases">
        <title>Acidophilic green algal genome provides insights into adaptation to an acidic environment.</title>
        <authorList>
            <person name="Hirooka S."/>
            <person name="Hirose Y."/>
            <person name="Kanesaki Y."/>
            <person name="Higuchi S."/>
            <person name="Fujiwara T."/>
            <person name="Onuma R."/>
            <person name="Era A."/>
            <person name="Ohbayashi R."/>
            <person name="Uzuka A."/>
            <person name="Nozaki H."/>
            <person name="Yoshikawa H."/>
            <person name="Miyagishima S.Y."/>
        </authorList>
    </citation>
    <scope>NUCLEOTIDE SEQUENCE [LARGE SCALE GENOMIC DNA]</scope>
    <source>
        <strain evidence="3 4">NIES-2499</strain>
    </source>
</reference>
<organism evidence="3 4">
    <name type="scientific">Chlamydomonas eustigma</name>
    <dbReference type="NCBI Taxonomy" id="1157962"/>
    <lineage>
        <taxon>Eukaryota</taxon>
        <taxon>Viridiplantae</taxon>
        <taxon>Chlorophyta</taxon>
        <taxon>core chlorophytes</taxon>
        <taxon>Chlorophyceae</taxon>
        <taxon>CS clade</taxon>
        <taxon>Chlamydomonadales</taxon>
        <taxon>Chlamydomonadaceae</taxon>
        <taxon>Chlamydomonas</taxon>
    </lineage>
</organism>
<gene>
    <name evidence="3" type="ORF">CEUSTIGMA_g12250.t1</name>
</gene>
<feature type="domain" description="RAP" evidence="2">
    <location>
        <begin position="2025"/>
        <end position="2082"/>
    </location>
</feature>
<feature type="region of interest" description="Disordered" evidence="1">
    <location>
        <begin position="838"/>
        <end position="866"/>
    </location>
</feature>
<name>A0A250XPF4_9CHLO</name>
<feature type="compositionally biased region" description="Low complexity" evidence="1">
    <location>
        <begin position="286"/>
        <end position="297"/>
    </location>
</feature>
<feature type="compositionally biased region" description="Low complexity" evidence="1">
    <location>
        <begin position="723"/>
        <end position="732"/>
    </location>
</feature>
<dbReference type="GO" id="GO:0035770">
    <property type="term" value="C:ribonucleoprotein granule"/>
    <property type="evidence" value="ECO:0007669"/>
    <property type="project" value="TreeGrafter"/>
</dbReference>
<evidence type="ECO:0000256" key="1">
    <source>
        <dbReference type="SAM" id="MobiDB-lite"/>
    </source>
</evidence>
<protein>
    <recommendedName>
        <fullName evidence="2">RAP domain-containing protein</fullName>
    </recommendedName>
</protein>
<dbReference type="PANTHER" id="PTHR21228">
    <property type="entry name" value="FAST LEU-RICH DOMAIN-CONTAINING"/>
    <property type="match status" value="1"/>
</dbReference>
<dbReference type="PROSITE" id="PS51286">
    <property type="entry name" value="RAP"/>
    <property type="match status" value="1"/>
</dbReference>